<keyword evidence="1" id="KW-0042">Antenna complex</keyword>
<dbReference type="PANTHER" id="PTHR12697:SF39">
    <property type="entry name" value="SLR1687 PROTEIN"/>
    <property type="match status" value="1"/>
</dbReference>
<dbReference type="Proteomes" id="UP000185860">
    <property type="component" value="Unassembled WGS sequence"/>
</dbReference>
<evidence type="ECO:0008006" key="5">
    <source>
        <dbReference type="Google" id="ProtNLM"/>
    </source>
</evidence>
<dbReference type="EMBL" id="MRCE01000032">
    <property type="protein sequence ID" value="OKH33161.1"/>
    <property type="molecule type" value="Genomic_DNA"/>
</dbReference>
<dbReference type="InterPro" id="IPR011989">
    <property type="entry name" value="ARM-like"/>
</dbReference>
<evidence type="ECO:0000256" key="1">
    <source>
        <dbReference type="ARBA" id="ARBA00022549"/>
    </source>
</evidence>
<sequence length="1241" mass="141341">MIAPNEFQRYLKSVLDTSGENTKREVADRYIPTLAELPLQVQTAVSSQPNSQEQQNERREQFAVLEGLRKYAPDRVLLVGKPGSGKSTSLRRLLWEEAERCLKAIEEGESEIPPIPILIELRGLKGSVLAAIQENLGWWLDLDEKTLKSLFRDRGLFVFLDGLNELPNEQAWQAVDQFRQVCADLKVPIIITTRELGSGLVQENIKKLEMLPLTEPQMWEFVQKQLPETGGELWRQIQGKLRELAETPLLLKMLCDVFKQNHKNIPKSRGDLFRKEFARRYEEFKPERYRNISEDSRRFAFDLLSYLAFTMVQGEPHTDPCQPSASWITIPKTQAEKILATFLAGDHIQTLEDTTKAKEWLEDLVEWHLLQVASDPTQIEFHHQLFQEYYAAERLAPQLAELSDEELQYYYLNYLKWTESLAMAMSFVESEVLAVRIVKLALDVDLQLGARLAGEVKRENQARTVNMITDLEVSEKFKVRLLGMTSSDVAIPFLSQALENNNDTFTKNEVADCLEKIHSYASIPLLKKILEDADFKLKLKAACSLARYGDETVIPILKYALNNKEYHFRSLLALEKISRDVVIHALNEILSRGDIEMRRQTVSSLHVLIQRKYENIVPLLIKALGDEDREIRYQAAYVLKNQGGKDALAALAKLWKDENILIRNIVYITFKGQERKDLISELTESLLSEDSALRKKAVETLGRLGTESKTAIKALFKVAFADRDFLVRNSALTALIQIGNSTLIQTLSKILEQQEEVIEYSSNHCVAVITLIMIRCKEAIPILSRVLIDNNRSPILRGLAAKALGEIGDTSVNNILLEILNNNQIDDYIWFQVLLALGKLGIEGLEGRIANFLKHPNSDKRKEAVETLAIIGTVTANVGLTQALTDDDFSVRFTAACSLGKNGNEAAIPVLIEALGQRDSIGWEDTRVCEDAIEVLSQIGAIALIPLKEALNNSDYQIERNAEKAIKKISKSLAKDLLSDDFESYKFLSLDSSINESLNQYNDINEKSNLLENFLSYFDAYWESKPELSNDAITEDISLLYKLIAEEQSSELLNYIVNKILSTQSRCQFYNCDIARLPPPRKTQSKESSIEDLVHNKLDILTQEFKKVSEEPKRVINTNNYFEQGIHTHTHNYANDETLKQQTVELRQLVHQIQQTHQPTTEVEAAKIIDVEFREIQKTNPTRWQTLRKQLQLLKRQLFNPESHFKATKATLAEIAKHYLEESVVSKAVITYLDTMSADSD</sequence>
<accession>A0A1U7I9G9</accession>
<dbReference type="SUPFAM" id="SSF52540">
    <property type="entry name" value="P-loop containing nucleoside triphosphate hydrolases"/>
    <property type="match status" value="1"/>
</dbReference>
<dbReference type="STRING" id="454136.NIES2119_24185"/>
<dbReference type="GO" id="GO:0030089">
    <property type="term" value="C:phycobilisome"/>
    <property type="evidence" value="ECO:0007669"/>
    <property type="project" value="UniProtKB-KW"/>
</dbReference>
<reference evidence="3 4" key="1">
    <citation type="submission" date="2016-11" db="EMBL/GenBank/DDBJ databases">
        <title>Draft Genome Sequences of Nine Cyanobacterial Strains from Diverse Habitats.</title>
        <authorList>
            <person name="Zhu T."/>
            <person name="Hou S."/>
            <person name="Lu X."/>
            <person name="Hess W.R."/>
        </authorList>
    </citation>
    <scope>NUCLEOTIDE SEQUENCE [LARGE SCALE GENOMIC DNA]</scope>
    <source>
        <strain evidence="3 4">IAM M-71</strain>
    </source>
</reference>
<dbReference type="Gene3D" id="3.40.50.300">
    <property type="entry name" value="P-loop containing nucleotide triphosphate hydrolases"/>
    <property type="match status" value="1"/>
</dbReference>
<organism evidence="3 4">
    <name type="scientific">[Phormidium ambiguum] IAM M-71</name>
    <dbReference type="NCBI Taxonomy" id="454136"/>
    <lineage>
        <taxon>Bacteria</taxon>
        <taxon>Bacillati</taxon>
        <taxon>Cyanobacteriota</taxon>
        <taxon>Cyanophyceae</taxon>
        <taxon>Oscillatoriophycideae</taxon>
        <taxon>Aerosakkonematales</taxon>
        <taxon>Aerosakkonemataceae</taxon>
        <taxon>Floridanema</taxon>
    </lineage>
</organism>
<evidence type="ECO:0000313" key="3">
    <source>
        <dbReference type="EMBL" id="OKH33161.1"/>
    </source>
</evidence>
<dbReference type="GO" id="GO:0016491">
    <property type="term" value="F:oxidoreductase activity"/>
    <property type="evidence" value="ECO:0007669"/>
    <property type="project" value="TreeGrafter"/>
</dbReference>
<name>A0A1U7I9G9_9CYAN</name>
<comment type="caution">
    <text evidence="3">The sequence shown here is derived from an EMBL/GenBank/DDBJ whole genome shotgun (WGS) entry which is preliminary data.</text>
</comment>
<evidence type="ECO:0000313" key="4">
    <source>
        <dbReference type="Proteomes" id="UP000185860"/>
    </source>
</evidence>
<dbReference type="AlphaFoldDB" id="A0A1U7I9G9"/>
<dbReference type="InterPro" id="IPR027417">
    <property type="entry name" value="P-loop_NTPase"/>
</dbReference>
<evidence type="ECO:0000256" key="2">
    <source>
        <dbReference type="ARBA" id="ARBA00022738"/>
    </source>
</evidence>
<dbReference type="SMART" id="SM00567">
    <property type="entry name" value="EZ_HEAT"/>
    <property type="match status" value="10"/>
</dbReference>
<dbReference type="SUPFAM" id="SSF48371">
    <property type="entry name" value="ARM repeat"/>
    <property type="match status" value="2"/>
</dbReference>
<proteinExistence type="predicted"/>
<protein>
    <recommendedName>
        <fullName evidence="5">NACHT domain-containing protein</fullName>
    </recommendedName>
</protein>
<dbReference type="Gene3D" id="1.25.10.10">
    <property type="entry name" value="Leucine-rich Repeat Variant"/>
    <property type="match status" value="4"/>
</dbReference>
<dbReference type="Pfam" id="PF13646">
    <property type="entry name" value="HEAT_2"/>
    <property type="match status" value="4"/>
</dbReference>
<keyword evidence="2" id="KW-0605">Phycobilisome</keyword>
<dbReference type="InterPro" id="IPR016024">
    <property type="entry name" value="ARM-type_fold"/>
</dbReference>
<gene>
    <name evidence="3" type="ORF">NIES2119_24185</name>
</gene>
<dbReference type="RefSeq" id="WP_073596054.1">
    <property type="nucleotide sequence ID" value="NZ_MRCE01000032.1"/>
</dbReference>
<dbReference type="PANTHER" id="PTHR12697">
    <property type="entry name" value="PBS LYASE HEAT-LIKE PROTEIN"/>
    <property type="match status" value="1"/>
</dbReference>
<dbReference type="OrthoDB" id="462757at2"/>
<dbReference type="InterPro" id="IPR004155">
    <property type="entry name" value="PBS_lyase_HEAT"/>
</dbReference>